<dbReference type="AlphaFoldDB" id="A0A3E3DYB3"/>
<dbReference type="RefSeq" id="WP_117532073.1">
    <property type="nucleotide sequence ID" value="NZ_QUSM01000003.1"/>
</dbReference>
<proteinExistence type="inferred from homology"/>
<dbReference type="SUPFAM" id="SSF110738">
    <property type="entry name" value="Glycerate kinase I"/>
    <property type="match status" value="1"/>
</dbReference>
<dbReference type="PANTHER" id="PTHR21599">
    <property type="entry name" value="GLYCERATE KINASE"/>
    <property type="match status" value="1"/>
</dbReference>
<evidence type="ECO:0000313" key="6">
    <source>
        <dbReference type="Proteomes" id="UP000261212"/>
    </source>
</evidence>
<dbReference type="Pfam" id="PF02595">
    <property type="entry name" value="Gly_kinase"/>
    <property type="match status" value="1"/>
</dbReference>
<evidence type="ECO:0000256" key="2">
    <source>
        <dbReference type="ARBA" id="ARBA00022679"/>
    </source>
</evidence>
<evidence type="ECO:0000256" key="1">
    <source>
        <dbReference type="ARBA" id="ARBA00006284"/>
    </source>
</evidence>
<dbReference type="Proteomes" id="UP000261212">
    <property type="component" value="Unassembled WGS sequence"/>
</dbReference>
<comment type="similarity">
    <text evidence="1 4">Belongs to the glycerate kinase type-1 family.</text>
</comment>
<dbReference type="InterPro" id="IPR018197">
    <property type="entry name" value="Glycerate_kinase_RE-like"/>
</dbReference>
<evidence type="ECO:0000313" key="5">
    <source>
        <dbReference type="EMBL" id="RGD74277.1"/>
    </source>
</evidence>
<name>A0A3E3DYB3_9FIRM</name>
<dbReference type="PIRSF" id="PIRSF006078">
    <property type="entry name" value="GlxK"/>
    <property type="match status" value="1"/>
</dbReference>
<gene>
    <name evidence="5" type="ORF">DW687_05785</name>
</gene>
<dbReference type="InterPro" id="IPR004381">
    <property type="entry name" value="Glycerate_kinase"/>
</dbReference>
<keyword evidence="3 4" id="KW-0418">Kinase</keyword>
<organism evidence="5 6">
    <name type="scientific">Anaerofustis stercorihominis</name>
    <dbReference type="NCBI Taxonomy" id="214853"/>
    <lineage>
        <taxon>Bacteria</taxon>
        <taxon>Bacillati</taxon>
        <taxon>Bacillota</taxon>
        <taxon>Clostridia</taxon>
        <taxon>Eubacteriales</taxon>
        <taxon>Eubacteriaceae</taxon>
        <taxon>Anaerofustis</taxon>
    </lineage>
</organism>
<comment type="caution">
    <text evidence="5">The sequence shown here is derived from an EMBL/GenBank/DDBJ whole genome shotgun (WGS) entry which is preliminary data.</text>
</comment>
<sequence length="380" mass="40586">MKFVLAPDSFKGSMSSVYACSAMEKGIKKVLSDVNIIKMPMADGGEGTVDAFVIGNGGKKIDLDSVDPFGRKISASIGILKDEKTAVIEMSSTCGLYLIKEEERNILKASSYGTGVLIKKVLDLGFRDIIIGLGGSGTNDGGIGMMCALGVKFLNSVGNEIKLGAEEICDISRIDLSNLDERIKETSFNIACDVNNPLIGKNGASYVFGPQKGASLDEVEFLDDSLNHFGKVILKQFGKDIRYIQGSGAAGGMGASVLFFLNGKFNLGVDLISKYNNLEYEISTSDYVFTGEGCVDGQTSLGKTPYGIGLISKTYNVPVICFAGKIKDDLNTLYDNGITSVIPILSEVVSLKEVLEMGYVNLQRASENISRIINANGNSI</sequence>
<dbReference type="GO" id="GO:0031388">
    <property type="term" value="P:organic acid phosphorylation"/>
    <property type="evidence" value="ECO:0007669"/>
    <property type="project" value="UniProtKB-UniRule"/>
</dbReference>
<dbReference type="PANTHER" id="PTHR21599:SF0">
    <property type="entry name" value="GLYCERATE KINASE"/>
    <property type="match status" value="1"/>
</dbReference>
<accession>A0A3E3DYB3</accession>
<evidence type="ECO:0000256" key="4">
    <source>
        <dbReference type="PIRNR" id="PIRNR006078"/>
    </source>
</evidence>
<dbReference type="GO" id="GO:0008887">
    <property type="term" value="F:glycerate kinase activity"/>
    <property type="evidence" value="ECO:0007669"/>
    <property type="project" value="UniProtKB-UniRule"/>
</dbReference>
<keyword evidence="2 4" id="KW-0808">Transferase</keyword>
<evidence type="ECO:0000256" key="3">
    <source>
        <dbReference type="ARBA" id="ARBA00022777"/>
    </source>
</evidence>
<dbReference type="InterPro" id="IPR018193">
    <property type="entry name" value="Glyc_kinase_flavodox-like_fold"/>
</dbReference>
<dbReference type="EMBL" id="QUSM01000003">
    <property type="protein sequence ID" value="RGD74277.1"/>
    <property type="molecule type" value="Genomic_DNA"/>
</dbReference>
<dbReference type="Gene3D" id="3.40.50.10350">
    <property type="entry name" value="Glycerate kinase, domain 1"/>
    <property type="match status" value="1"/>
</dbReference>
<dbReference type="InterPro" id="IPR036129">
    <property type="entry name" value="Glycerate_kinase_sf"/>
</dbReference>
<reference evidence="5 6" key="1">
    <citation type="submission" date="2018-08" db="EMBL/GenBank/DDBJ databases">
        <title>A genome reference for cultivated species of the human gut microbiota.</title>
        <authorList>
            <person name="Zou Y."/>
            <person name="Xue W."/>
            <person name="Luo G."/>
        </authorList>
    </citation>
    <scope>NUCLEOTIDE SEQUENCE [LARGE SCALE GENOMIC DNA]</scope>
    <source>
        <strain evidence="5 6">AM25-6</strain>
    </source>
</reference>
<dbReference type="Gene3D" id="3.90.1510.10">
    <property type="entry name" value="Glycerate kinase, domain 2"/>
    <property type="match status" value="1"/>
</dbReference>
<dbReference type="NCBIfam" id="TIGR00045">
    <property type="entry name" value="glycerate kinase"/>
    <property type="match status" value="1"/>
</dbReference>
<protein>
    <submittedName>
        <fullName evidence="5">Glycerate kinase</fullName>
    </submittedName>
</protein>